<reference evidence="3 4" key="1">
    <citation type="submission" date="2016-10" db="EMBL/GenBank/DDBJ databases">
        <authorList>
            <person name="Varghese N."/>
            <person name="Submissions S."/>
        </authorList>
    </citation>
    <scope>NUCLEOTIDE SEQUENCE [LARGE SCALE GENOMIC DNA]</scope>
    <source>
        <strain evidence="3 4">DSM 2260</strain>
    </source>
</reference>
<keyword evidence="1" id="KW-0472">Membrane</keyword>
<protein>
    <submittedName>
        <fullName evidence="2">Membrane protein</fullName>
    </submittedName>
</protein>
<feature type="transmembrane region" description="Helical" evidence="1">
    <location>
        <begin position="54"/>
        <end position="73"/>
    </location>
</feature>
<dbReference type="PANTHER" id="PTHR40394">
    <property type="entry name" value="LIPOPROTEIN-RELATED"/>
    <property type="match status" value="1"/>
</dbReference>
<evidence type="ECO:0000313" key="4">
    <source>
        <dbReference type="Proteomes" id="UP000198717"/>
    </source>
</evidence>
<dbReference type="Proteomes" id="UP000198717">
    <property type="component" value="Unassembled WGS sequence"/>
</dbReference>
<dbReference type="AlphaFoldDB" id="A0A511HDW9"/>
<sequence length="175" mass="18337">MSRWVLGEFRSPERMVEAARALRASGFLRLDAHTPYPVEDVDAVLGVSGSRLPLLALIAGVGGAAGAYVVQWFTQAVDWPLNVGGRPLHSGPAFIPITFESAVLAAAGAIFLGVIVACGLPRVTHPFFDLEAFRSASIDGFWLAVAVDGSEGVDAVEGALRQLGAAVVLAVEGRR</sequence>
<name>A0A511HDW9_9BACT</name>
<dbReference type="RefSeq" id="WP_090494504.1">
    <property type="nucleotide sequence ID" value="NZ_BJVY01000018.1"/>
</dbReference>
<dbReference type="InterPro" id="IPR021776">
    <property type="entry name" value="ActD"/>
</dbReference>
<dbReference type="EMBL" id="FNAJ01000018">
    <property type="protein sequence ID" value="SDF04699.1"/>
    <property type="molecule type" value="Genomic_DNA"/>
</dbReference>
<accession>A0A511HDW9</accession>
<keyword evidence="1" id="KW-0812">Transmembrane</keyword>
<feature type="transmembrane region" description="Helical" evidence="1">
    <location>
        <begin position="93"/>
        <end position="120"/>
    </location>
</feature>
<dbReference type="PANTHER" id="PTHR40394:SF2">
    <property type="entry name" value="QUINOL:CYTOCHROME C OXIDOREDUCTASE MEMBRANE PROTEIN"/>
    <property type="match status" value="1"/>
</dbReference>
<dbReference type="Proteomes" id="UP000321224">
    <property type="component" value="Unassembled WGS sequence"/>
</dbReference>
<comment type="caution">
    <text evidence="2">The sequence shown here is derived from an EMBL/GenBank/DDBJ whole genome shotgun (WGS) entry which is preliminary data.</text>
</comment>
<evidence type="ECO:0000313" key="3">
    <source>
        <dbReference type="EMBL" id="SDF04699.1"/>
    </source>
</evidence>
<reference evidence="2 5" key="2">
    <citation type="submission" date="2019-07" db="EMBL/GenBank/DDBJ databases">
        <title>Whole genome shotgun sequence of Myxococcus virescens NBRC 100334.</title>
        <authorList>
            <person name="Hosoyama A."/>
            <person name="Uohara A."/>
            <person name="Ohji S."/>
            <person name="Ichikawa N."/>
        </authorList>
    </citation>
    <scope>NUCLEOTIDE SEQUENCE [LARGE SCALE GENOMIC DNA]</scope>
    <source>
        <strain evidence="2 5">NBRC 100334</strain>
    </source>
</reference>
<dbReference type="EMBL" id="BJVY01000018">
    <property type="protein sequence ID" value="GEL71741.1"/>
    <property type="molecule type" value="Genomic_DNA"/>
</dbReference>
<evidence type="ECO:0000313" key="2">
    <source>
        <dbReference type="EMBL" id="GEL71741.1"/>
    </source>
</evidence>
<evidence type="ECO:0000313" key="5">
    <source>
        <dbReference type="Proteomes" id="UP000321224"/>
    </source>
</evidence>
<organism evidence="2 5">
    <name type="scientific">Myxococcus virescens</name>
    <dbReference type="NCBI Taxonomy" id="83456"/>
    <lineage>
        <taxon>Bacteria</taxon>
        <taxon>Pseudomonadati</taxon>
        <taxon>Myxococcota</taxon>
        <taxon>Myxococcia</taxon>
        <taxon>Myxococcales</taxon>
        <taxon>Cystobacterineae</taxon>
        <taxon>Myxococcaceae</taxon>
        <taxon>Myxococcus</taxon>
    </lineage>
</organism>
<keyword evidence="1" id="KW-1133">Transmembrane helix</keyword>
<keyword evidence="4" id="KW-1185">Reference proteome</keyword>
<dbReference type="Pfam" id="PF11821">
    <property type="entry name" value="ActD"/>
    <property type="match status" value="1"/>
</dbReference>
<gene>
    <name evidence="2" type="ORF">MVI01_35250</name>
    <name evidence="3" type="ORF">SAMN04488504_11876</name>
</gene>
<evidence type="ECO:0000256" key="1">
    <source>
        <dbReference type="SAM" id="Phobius"/>
    </source>
</evidence>
<proteinExistence type="predicted"/>